<dbReference type="GO" id="GO:0003735">
    <property type="term" value="F:structural constituent of ribosome"/>
    <property type="evidence" value="ECO:0007669"/>
    <property type="project" value="InterPro"/>
</dbReference>
<evidence type="ECO:0000256" key="5">
    <source>
        <dbReference type="ARBA" id="ARBA00023128"/>
    </source>
</evidence>
<organism evidence="11">
    <name type="scientific">Enterobius vermicularis</name>
    <name type="common">Human pinworm</name>
    <dbReference type="NCBI Taxonomy" id="51028"/>
    <lineage>
        <taxon>Eukaryota</taxon>
        <taxon>Metazoa</taxon>
        <taxon>Ecdysozoa</taxon>
        <taxon>Nematoda</taxon>
        <taxon>Chromadorea</taxon>
        <taxon>Rhabditida</taxon>
        <taxon>Spirurina</taxon>
        <taxon>Oxyuridomorpha</taxon>
        <taxon>Oxyuroidea</taxon>
        <taxon>Oxyuridae</taxon>
        <taxon>Enterobius</taxon>
    </lineage>
</organism>
<dbReference type="Pfam" id="PF00238">
    <property type="entry name" value="Ribosomal_L14"/>
    <property type="match status" value="1"/>
</dbReference>
<evidence type="ECO:0000256" key="3">
    <source>
        <dbReference type="ARBA" id="ARBA00022946"/>
    </source>
</evidence>
<sequence>MITLLSAFPRLSLSSHPPLQISKALKNSGRWWPQPESFWRQWYSSSASEPEAGINPQDESYSRSSVIHSGDVSVLSEKESAVEETFKKPSDVELPREQAAPLYAPPRYTGKKVYSTVQGEKRELLADYVLFEDSIQKAKVPWVSYTRLGSSERTIYMVHLKAVKQHKLTYKDPETGYTVMAISQLLLNGKCCGNGCRHCPYGHVNMDPVKRKKMKFNGAFYVYELSRHRSRPPCPGIHRRTRLLVVDNSEMGKEANMSGKLPYCIHVYKQGYRKKHMPHATLGDKVLVAIRGEMRKAFVVGANTHVHYRKHGIPSTDTNNIVLLDEDGNPAGTRILAPIPSKLLLKRDRMQISKVLALATKFV</sequence>
<dbReference type="AlphaFoldDB" id="A0A0N4V5Q0"/>
<keyword evidence="3" id="KW-0809">Transit peptide</keyword>
<evidence type="ECO:0000313" key="10">
    <source>
        <dbReference type="Proteomes" id="UP000274131"/>
    </source>
</evidence>
<evidence type="ECO:0000256" key="8">
    <source>
        <dbReference type="ARBA" id="ARBA00042938"/>
    </source>
</evidence>
<dbReference type="InterPro" id="IPR040807">
    <property type="entry name" value="DUF5522"/>
</dbReference>
<dbReference type="Gene3D" id="2.40.150.20">
    <property type="entry name" value="Ribosomal protein L14"/>
    <property type="match status" value="1"/>
</dbReference>
<dbReference type="STRING" id="51028.A0A0N4V5Q0"/>
<dbReference type="GO" id="GO:0005739">
    <property type="term" value="C:mitochondrion"/>
    <property type="evidence" value="ECO:0007669"/>
    <property type="project" value="UniProtKB-SubCell"/>
</dbReference>
<evidence type="ECO:0000256" key="7">
    <source>
        <dbReference type="ARBA" id="ARBA00040118"/>
    </source>
</evidence>
<dbReference type="GO" id="GO:0006412">
    <property type="term" value="P:translation"/>
    <property type="evidence" value="ECO:0007669"/>
    <property type="project" value="InterPro"/>
</dbReference>
<dbReference type="CDD" id="cd00337">
    <property type="entry name" value="Ribosomal_uL14"/>
    <property type="match status" value="1"/>
</dbReference>
<evidence type="ECO:0000256" key="1">
    <source>
        <dbReference type="ARBA" id="ARBA00004173"/>
    </source>
</evidence>
<dbReference type="GO" id="GO:0005840">
    <property type="term" value="C:ribosome"/>
    <property type="evidence" value="ECO:0007669"/>
    <property type="project" value="UniProtKB-KW"/>
</dbReference>
<dbReference type="EMBL" id="UXUI01008075">
    <property type="protein sequence ID" value="VDD90425.1"/>
    <property type="molecule type" value="Genomic_DNA"/>
</dbReference>
<evidence type="ECO:0000313" key="9">
    <source>
        <dbReference type="EMBL" id="VDD90425.1"/>
    </source>
</evidence>
<dbReference type="GO" id="GO:1990904">
    <property type="term" value="C:ribonucleoprotein complex"/>
    <property type="evidence" value="ECO:0007669"/>
    <property type="project" value="UniProtKB-KW"/>
</dbReference>
<dbReference type="PANTHER" id="PTHR21037">
    <property type="entry name" value="39S RIBOSOMAL PROTEIN L14, MITOCHONDRIAL"/>
    <property type="match status" value="1"/>
</dbReference>
<reference evidence="9 10" key="2">
    <citation type="submission" date="2018-10" db="EMBL/GenBank/DDBJ databases">
        <authorList>
            <consortium name="Pathogen Informatics"/>
        </authorList>
    </citation>
    <scope>NUCLEOTIDE SEQUENCE [LARGE SCALE GENOMIC DNA]</scope>
</reference>
<keyword evidence="5" id="KW-0496">Mitochondrion</keyword>
<comment type="subcellular location">
    <subcellularLocation>
        <location evidence="1">Mitochondrion</location>
    </subcellularLocation>
</comment>
<dbReference type="HAMAP" id="MF_01367">
    <property type="entry name" value="Ribosomal_uL14"/>
    <property type="match status" value="1"/>
</dbReference>
<accession>A0A0N4V5Q0</accession>
<evidence type="ECO:0000256" key="6">
    <source>
        <dbReference type="ARBA" id="ARBA00023274"/>
    </source>
</evidence>
<evidence type="ECO:0000256" key="2">
    <source>
        <dbReference type="ARBA" id="ARBA00010745"/>
    </source>
</evidence>
<dbReference type="InterPro" id="IPR036853">
    <property type="entry name" value="Ribosomal_uL14_sf"/>
</dbReference>
<dbReference type="SMART" id="SM01374">
    <property type="entry name" value="Ribosomal_L14"/>
    <property type="match status" value="1"/>
</dbReference>
<keyword evidence="10" id="KW-1185">Reference proteome</keyword>
<keyword evidence="6" id="KW-0687">Ribonucleoprotein</keyword>
<dbReference type="Pfam" id="PF17653">
    <property type="entry name" value="DUF5522"/>
    <property type="match status" value="1"/>
</dbReference>
<protein>
    <recommendedName>
        <fullName evidence="7">Large ribosomal subunit protein uL14m</fullName>
    </recommendedName>
    <alternativeName>
        <fullName evidence="8">39S ribosomal protein L14, mitochondrial</fullName>
    </alternativeName>
</protein>
<dbReference type="SUPFAM" id="SSF50193">
    <property type="entry name" value="Ribosomal protein L14"/>
    <property type="match status" value="1"/>
</dbReference>
<dbReference type="Proteomes" id="UP000274131">
    <property type="component" value="Unassembled WGS sequence"/>
</dbReference>
<dbReference type="InterPro" id="IPR000218">
    <property type="entry name" value="Ribosomal_uL14"/>
</dbReference>
<dbReference type="WBParaSite" id="EVEC_0000556501-mRNA-1">
    <property type="protein sequence ID" value="EVEC_0000556501-mRNA-1"/>
    <property type="gene ID" value="EVEC_0000556501"/>
</dbReference>
<gene>
    <name evidence="9" type="ORF">EVEC_LOCUS5176</name>
</gene>
<reference evidence="11" key="1">
    <citation type="submission" date="2016-04" db="UniProtKB">
        <authorList>
            <consortium name="WormBaseParasite"/>
        </authorList>
    </citation>
    <scope>IDENTIFICATION</scope>
</reference>
<name>A0A0N4V5Q0_ENTVE</name>
<proteinExistence type="inferred from homology"/>
<keyword evidence="4" id="KW-0689">Ribosomal protein</keyword>
<dbReference type="OrthoDB" id="274765at2759"/>
<evidence type="ECO:0000256" key="4">
    <source>
        <dbReference type="ARBA" id="ARBA00022980"/>
    </source>
</evidence>
<dbReference type="PANTHER" id="PTHR21037:SF3">
    <property type="entry name" value="LARGE RIBOSOMAL SUBUNIT PROTEIN UL14M"/>
    <property type="match status" value="1"/>
</dbReference>
<evidence type="ECO:0000313" key="11">
    <source>
        <dbReference type="WBParaSite" id="EVEC_0000556501-mRNA-1"/>
    </source>
</evidence>
<comment type="similarity">
    <text evidence="2">Belongs to the universal ribosomal protein uL14 family.</text>
</comment>